<evidence type="ECO:0000313" key="2">
    <source>
        <dbReference type="Proteomes" id="UP001620626"/>
    </source>
</evidence>
<evidence type="ECO:0000313" key="1">
    <source>
        <dbReference type="EMBL" id="KAL3098131.1"/>
    </source>
</evidence>
<comment type="caution">
    <text evidence="1">The sequence shown here is derived from an EMBL/GenBank/DDBJ whole genome shotgun (WGS) entry which is preliminary data.</text>
</comment>
<organism evidence="1 2">
    <name type="scientific">Heterodera trifolii</name>
    <dbReference type="NCBI Taxonomy" id="157864"/>
    <lineage>
        <taxon>Eukaryota</taxon>
        <taxon>Metazoa</taxon>
        <taxon>Ecdysozoa</taxon>
        <taxon>Nematoda</taxon>
        <taxon>Chromadorea</taxon>
        <taxon>Rhabditida</taxon>
        <taxon>Tylenchina</taxon>
        <taxon>Tylenchomorpha</taxon>
        <taxon>Tylenchoidea</taxon>
        <taxon>Heteroderidae</taxon>
        <taxon>Heteroderinae</taxon>
        <taxon>Heterodera</taxon>
    </lineage>
</organism>
<accession>A0ABD2K5G0</accession>
<dbReference type="AlphaFoldDB" id="A0ABD2K5G0"/>
<protein>
    <submittedName>
        <fullName evidence="1">Uncharacterized protein</fullName>
    </submittedName>
</protein>
<dbReference type="Proteomes" id="UP001620626">
    <property type="component" value="Unassembled WGS sequence"/>
</dbReference>
<name>A0ABD2K5G0_9BILA</name>
<keyword evidence="2" id="KW-1185">Reference proteome</keyword>
<proteinExistence type="predicted"/>
<gene>
    <name evidence="1" type="ORF">niasHT_029857</name>
</gene>
<reference evidence="1 2" key="1">
    <citation type="submission" date="2024-10" db="EMBL/GenBank/DDBJ databases">
        <authorList>
            <person name="Kim D."/>
        </authorList>
    </citation>
    <scope>NUCLEOTIDE SEQUENCE [LARGE SCALE GENOMIC DNA]</scope>
    <source>
        <strain evidence="1">BH-2024</strain>
    </source>
</reference>
<dbReference type="EMBL" id="JBICBT010000829">
    <property type="protein sequence ID" value="KAL3098131.1"/>
    <property type="molecule type" value="Genomic_DNA"/>
</dbReference>
<sequence>MQFLHDLPEMRHLQTRPHISPTQPDQVKWADTLTKLKDLFAETRSLFVRRFECFQIRQKPSQDITSLVAHINAACENADLSLTKEQLKCIILVIALRDEHGRVSGKKKWFLRVVMDQNLGRCQNHFYSIECLLLALCP</sequence>